<reference evidence="2 3" key="1">
    <citation type="journal article" date="2018" name="Front. Microbiol.">
        <title>Genome-Wide Analysis of Corynespora cassiicola Leaf Fall Disease Putative Effectors.</title>
        <authorList>
            <person name="Lopez D."/>
            <person name="Ribeiro S."/>
            <person name="Label P."/>
            <person name="Fumanal B."/>
            <person name="Venisse J.S."/>
            <person name="Kohler A."/>
            <person name="de Oliveira R.R."/>
            <person name="Labutti K."/>
            <person name="Lipzen A."/>
            <person name="Lail K."/>
            <person name="Bauer D."/>
            <person name="Ohm R.A."/>
            <person name="Barry K.W."/>
            <person name="Spatafora J."/>
            <person name="Grigoriev I.V."/>
            <person name="Martin F.M."/>
            <person name="Pujade-Renaud V."/>
        </authorList>
    </citation>
    <scope>NUCLEOTIDE SEQUENCE [LARGE SCALE GENOMIC DNA]</scope>
    <source>
        <strain evidence="2 3">Philippines</strain>
    </source>
</reference>
<dbReference type="SUPFAM" id="SSF53474">
    <property type="entry name" value="alpha/beta-Hydrolases"/>
    <property type="match status" value="1"/>
</dbReference>
<name>A0A2T2NYR8_CORCC</name>
<evidence type="ECO:0000313" key="2">
    <source>
        <dbReference type="EMBL" id="PSN70228.1"/>
    </source>
</evidence>
<evidence type="ECO:0000313" key="3">
    <source>
        <dbReference type="Proteomes" id="UP000240883"/>
    </source>
</evidence>
<accession>A0A2T2NYR8</accession>
<sequence length="416" mass="46042">MAEPHYSFTIPSVYDDTPLNCRIYHPDVLSRPQTAQYEGTEPWRKKGILMAHPYAPMGGSYDDRVVGMVVDEFLKMGWIVATFNFRGAHGSKGRTSWSGKPELDDYLSVAGLFMHYLSYIHPFPTPDTAFTTSTTSTTDSSPVSSHTERSQAAPSRSDEAPIVILSGYSYGSLILKHLPPVPSILHPFAGPIPGSAASEILLRAHKLADQSTLEWINLARDRDRRKNTSNGTATTLSVTMGGEETSPEKRRSSREIRRSMDGGGHRSLDLGRRMRSLSHRRRKDDDALAQADIPPEKRAEEIAIVMPDVRYLLISPLTPPVSTCAAMGLGHKFWARGKEGSGEVIGKHKALAIFGDQDVFSSAKKTRDWAERLREESRERFSAVEIAGAGHFWHEHGVEGELRATLKAWGGQVGYT</sequence>
<organism evidence="2 3">
    <name type="scientific">Corynespora cassiicola Philippines</name>
    <dbReference type="NCBI Taxonomy" id="1448308"/>
    <lineage>
        <taxon>Eukaryota</taxon>
        <taxon>Fungi</taxon>
        <taxon>Dikarya</taxon>
        <taxon>Ascomycota</taxon>
        <taxon>Pezizomycotina</taxon>
        <taxon>Dothideomycetes</taxon>
        <taxon>Pleosporomycetidae</taxon>
        <taxon>Pleosporales</taxon>
        <taxon>Corynesporascaceae</taxon>
        <taxon>Corynespora</taxon>
    </lineage>
</organism>
<dbReference type="AlphaFoldDB" id="A0A2T2NYR8"/>
<gene>
    <name evidence="2" type="ORF">BS50DRAFT_571519</name>
</gene>
<feature type="region of interest" description="Disordered" evidence="1">
    <location>
        <begin position="224"/>
        <end position="288"/>
    </location>
</feature>
<evidence type="ECO:0000256" key="1">
    <source>
        <dbReference type="SAM" id="MobiDB-lite"/>
    </source>
</evidence>
<dbReference type="EMBL" id="KZ678132">
    <property type="protein sequence ID" value="PSN70228.1"/>
    <property type="molecule type" value="Genomic_DNA"/>
</dbReference>
<feature type="compositionally biased region" description="Low complexity" evidence="1">
    <location>
        <begin position="131"/>
        <end position="145"/>
    </location>
</feature>
<feature type="compositionally biased region" description="Basic residues" evidence="1">
    <location>
        <begin position="273"/>
        <end position="282"/>
    </location>
</feature>
<dbReference type="STRING" id="1448308.A0A2T2NYR8"/>
<dbReference type="Proteomes" id="UP000240883">
    <property type="component" value="Unassembled WGS sequence"/>
</dbReference>
<proteinExistence type="predicted"/>
<feature type="compositionally biased region" description="Polar residues" evidence="1">
    <location>
        <begin position="228"/>
        <end position="238"/>
    </location>
</feature>
<evidence type="ECO:0008006" key="4">
    <source>
        <dbReference type="Google" id="ProtNLM"/>
    </source>
</evidence>
<keyword evidence="3" id="KW-1185">Reference proteome</keyword>
<dbReference type="OrthoDB" id="10260961at2759"/>
<dbReference type="Gene3D" id="3.40.50.1820">
    <property type="entry name" value="alpha/beta hydrolase"/>
    <property type="match status" value="1"/>
</dbReference>
<dbReference type="InterPro" id="IPR029058">
    <property type="entry name" value="AB_hydrolase_fold"/>
</dbReference>
<feature type="compositionally biased region" description="Basic and acidic residues" evidence="1">
    <location>
        <begin position="246"/>
        <end position="272"/>
    </location>
</feature>
<protein>
    <recommendedName>
        <fullName evidence="4">Alpha/beta-hydrolase</fullName>
    </recommendedName>
</protein>
<dbReference type="PANTHER" id="PTHR42103:SF2">
    <property type="entry name" value="AB HYDROLASE-1 DOMAIN-CONTAINING PROTEIN"/>
    <property type="match status" value="1"/>
</dbReference>
<dbReference type="PANTHER" id="PTHR42103">
    <property type="entry name" value="ALPHA/BETA-HYDROLASES SUPERFAMILY PROTEIN"/>
    <property type="match status" value="1"/>
</dbReference>
<feature type="region of interest" description="Disordered" evidence="1">
    <location>
        <begin position="131"/>
        <end position="157"/>
    </location>
</feature>